<comment type="caution">
    <text evidence="1">The sequence shown here is derived from an EMBL/GenBank/DDBJ whole genome shotgun (WGS) entry which is preliminary data.</text>
</comment>
<sequence>MSSFHHLRTFYDATTFHVSQTNKCPITDDKAPLCYLHNGALQIGFRGLEFSEDLLLIDFIVTIDLFFNNNLKNKNRINHRLESSAKVSLLTTPYLWNKWPHNAYLDAQESSPCESLLKRNQDTFISVMGTFSTF</sequence>
<protein>
    <submittedName>
        <fullName evidence="1">Uncharacterized protein</fullName>
    </submittedName>
</protein>
<reference evidence="1 2" key="1">
    <citation type="submission" date="2015-01" db="EMBL/GenBank/DDBJ databases">
        <title>Evolution of Trichinella species and genotypes.</title>
        <authorList>
            <person name="Korhonen P.K."/>
            <person name="Edoardo P."/>
            <person name="Giuseppe L.R."/>
            <person name="Gasser R.B."/>
        </authorList>
    </citation>
    <scope>NUCLEOTIDE SEQUENCE [LARGE SCALE GENOMIC DNA]</scope>
    <source>
        <strain evidence="1">ISS1980</strain>
    </source>
</reference>
<organism evidence="1 2">
    <name type="scientific">Trichinella papuae</name>
    <dbReference type="NCBI Taxonomy" id="268474"/>
    <lineage>
        <taxon>Eukaryota</taxon>
        <taxon>Metazoa</taxon>
        <taxon>Ecdysozoa</taxon>
        <taxon>Nematoda</taxon>
        <taxon>Enoplea</taxon>
        <taxon>Dorylaimia</taxon>
        <taxon>Trichinellida</taxon>
        <taxon>Trichinellidae</taxon>
        <taxon>Trichinella</taxon>
    </lineage>
</organism>
<keyword evidence="2" id="KW-1185">Reference proteome</keyword>
<dbReference type="AlphaFoldDB" id="A0A0V1MK45"/>
<evidence type="ECO:0000313" key="2">
    <source>
        <dbReference type="Proteomes" id="UP000054843"/>
    </source>
</evidence>
<name>A0A0V1MK45_9BILA</name>
<dbReference type="EMBL" id="JYDO01000083">
    <property type="protein sequence ID" value="KRZ72167.1"/>
    <property type="molecule type" value="Genomic_DNA"/>
</dbReference>
<proteinExistence type="predicted"/>
<gene>
    <name evidence="1" type="ORF">T10_13535</name>
</gene>
<dbReference type="Proteomes" id="UP000054843">
    <property type="component" value="Unassembled WGS sequence"/>
</dbReference>
<evidence type="ECO:0000313" key="1">
    <source>
        <dbReference type="EMBL" id="KRZ72167.1"/>
    </source>
</evidence>
<accession>A0A0V1MK45</accession>